<gene>
    <name evidence="3" type="ORF">ESCO13_00173</name>
</gene>
<feature type="compositionally biased region" description="Basic and acidic residues" evidence="2">
    <location>
        <begin position="95"/>
        <end position="117"/>
    </location>
</feature>
<accession>A0A1D7XFE4</accession>
<sequence length="662" mass="73896">MLEINASRISNVVTFKVDKNSLKEAKDAVLSVQKFANKMQPTMNMTKFRQQMKEIERELKKAQTQSQKPMRAPTPAGAGAPVGGSGRPRTPKTPQGREEEKARKAAEREAKAAARREDLGNLRLQNFNYRARAFSKASPGAMQEARDVMGKAVEQYKKGEITLQRMNQALAHQLDALRRSHREKNAEIEDEVRGRRRIRRELEAEAKMRIRMRNRELRDIERNRKRELAQQKRDRDRRYGQLKEGAAGLNPRMIASSLIGAGLFAGGSVVGNTLMNTNERIKLVSRGAENVQTNANAILAMTAWGEQNGVDSANIIKSIDNIKDVRERLGNTVLAAKWNEKEGKWKGGDNGITDIMNLFGWNPEQLKPLQNDPLAFIQATVNEGERRGMNSAQIGRLLENLGDDLMHYQRMFSKNGEGYNEVLKMLQRTGATLTQEQIDASKEFTRFAATVQLVGQGMQNHFLEGFVKALPKDDSWLDNVKVLDQFAKDLGEELGKTTVQLGGFAKELGDGFGSFTNWLKETFPDTFGDNTDPNKSMAQKAYEATQSGDSNPVADWLYNLTGIDTQDIGRMWRGEQTRTRAFGFGNPLEDLRESAYTPNVSLARNQPVVENTVAIPSDLIKVTISPSSEFGNILDARIQNSGNSIFQRLSLSTLSGQSNTGG</sequence>
<evidence type="ECO:0000256" key="2">
    <source>
        <dbReference type="SAM" id="MobiDB-lite"/>
    </source>
</evidence>
<name>A0A1D7XFE4_9CAUD</name>
<evidence type="ECO:0000313" key="4">
    <source>
        <dbReference type="Proteomes" id="UP000225358"/>
    </source>
</evidence>
<protein>
    <recommendedName>
        <fullName evidence="5">Tape measure protein</fullName>
    </recommendedName>
</protein>
<evidence type="ECO:0008006" key="5">
    <source>
        <dbReference type="Google" id="ProtNLM"/>
    </source>
</evidence>
<keyword evidence="1" id="KW-0175">Coiled coil</keyword>
<dbReference type="Proteomes" id="UP000225358">
    <property type="component" value="Segment"/>
</dbReference>
<organism evidence="3 4">
    <name type="scientific">Escherichia phage ESCO13</name>
    <dbReference type="NCBI Taxonomy" id="1881104"/>
    <lineage>
        <taxon>Viruses</taxon>
        <taxon>Duplodnaviria</taxon>
        <taxon>Heunggongvirae</taxon>
        <taxon>Uroviricota</taxon>
        <taxon>Caudoviricetes</taxon>
        <taxon>Stephanstirmvirinae</taxon>
        <taxon>Phapecoctavirus</taxon>
        <taxon>Phapecoctavirus ESCO13</taxon>
    </lineage>
</organism>
<feature type="compositionally biased region" description="Low complexity" evidence="2">
    <location>
        <begin position="69"/>
        <end position="79"/>
    </location>
</feature>
<keyword evidence="4" id="KW-1185">Reference proteome</keyword>
<reference evidence="3" key="1">
    <citation type="submission" date="2017-02" db="EMBL/GenBank/DDBJ databases">
        <title>Complete genome sequence of two Escherichia coli phages, vB_EcoM_ ESCO5 and vB_EcoM_ESCO13, which are related to phAPEC8.</title>
        <authorList>
            <person name="Trotereau A."/>
            <person name="Gonnet M."/>
            <person name="Viardot A."/>
            <person name="Lalmanach A.-C."/>
            <person name="Guabiraba R."/>
            <person name="Chanteloup N."/>
            <person name="Schouler C."/>
        </authorList>
    </citation>
    <scope>NUCLEOTIDE SEQUENCE [LARGE SCALE GENOMIC DNA]</scope>
</reference>
<feature type="region of interest" description="Disordered" evidence="2">
    <location>
        <begin position="58"/>
        <end position="117"/>
    </location>
</feature>
<evidence type="ECO:0000256" key="1">
    <source>
        <dbReference type="SAM" id="Coils"/>
    </source>
</evidence>
<dbReference type="EMBL" id="KX552041">
    <property type="protein sequence ID" value="AOQ27285.2"/>
    <property type="molecule type" value="Genomic_DNA"/>
</dbReference>
<feature type="coiled-coil region" evidence="1">
    <location>
        <begin position="167"/>
        <end position="205"/>
    </location>
</feature>
<evidence type="ECO:0000313" key="3">
    <source>
        <dbReference type="EMBL" id="AOQ27285.2"/>
    </source>
</evidence>
<proteinExistence type="predicted"/>